<organism evidence="1 2">
    <name type="scientific">Pseudodesulfovibrio hydrargyri</name>
    <dbReference type="NCBI Taxonomy" id="2125990"/>
    <lineage>
        <taxon>Bacteria</taxon>
        <taxon>Pseudomonadati</taxon>
        <taxon>Thermodesulfobacteriota</taxon>
        <taxon>Desulfovibrionia</taxon>
        <taxon>Desulfovibrionales</taxon>
        <taxon>Desulfovibrionaceae</taxon>
    </lineage>
</organism>
<dbReference type="RefSeq" id="WP_071544808.1">
    <property type="nucleotide sequence ID" value="NZ_LKAQ01000004.1"/>
</dbReference>
<comment type="caution">
    <text evidence="1">The sequence shown here is derived from an EMBL/GenBank/DDBJ whole genome shotgun (WGS) entry which is preliminary data.</text>
</comment>
<sequence>MIDLGAALPTALSRLDKLPDGAVLELLTFKRDRGVAVRKVGAGFEVREFGYRDETATEDRPGLKKRLKTILKREFPRSNKVHLRERRTEGR</sequence>
<protein>
    <submittedName>
        <fullName evidence="1">Uncharacterized protein</fullName>
    </submittedName>
</protein>
<dbReference type="OrthoDB" id="2083258at2"/>
<evidence type="ECO:0000313" key="2">
    <source>
        <dbReference type="Proteomes" id="UP000181901"/>
    </source>
</evidence>
<name>A0A1J5N0V2_9BACT</name>
<proteinExistence type="predicted"/>
<evidence type="ECO:0000313" key="1">
    <source>
        <dbReference type="EMBL" id="OIQ49267.1"/>
    </source>
</evidence>
<keyword evidence="2" id="KW-1185">Reference proteome</keyword>
<dbReference type="Proteomes" id="UP000181901">
    <property type="component" value="Unassembled WGS sequence"/>
</dbReference>
<dbReference type="AlphaFoldDB" id="A0A1J5N0V2"/>
<reference evidence="1 2" key="1">
    <citation type="submission" date="2015-09" db="EMBL/GenBank/DDBJ databases">
        <title>Genome of Desulfovibrio dechloracetivorans BerOc1, a mercury methylating strain isolated from highly hydrocarbons and metals contaminated coastal sediments.</title>
        <authorList>
            <person name="Goni Urriza M."/>
            <person name="Gassie C."/>
            <person name="Bouchez O."/>
            <person name="Klopp C."/>
            <person name="Ranchou-Peyruse A."/>
            <person name="Remy G."/>
        </authorList>
    </citation>
    <scope>NUCLEOTIDE SEQUENCE [LARGE SCALE GENOMIC DNA]</scope>
    <source>
        <strain evidence="1 2">BerOc1</strain>
    </source>
</reference>
<dbReference type="EMBL" id="LKAQ01000004">
    <property type="protein sequence ID" value="OIQ49267.1"/>
    <property type="molecule type" value="Genomic_DNA"/>
</dbReference>
<gene>
    <name evidence="1" type="ORF">BerOc1_01192</name>
</gene>
<accession>A0A1J5N0V2</accession>